<dbReference type="FunFam" id="1.25.40.10:FF:000184">
    <property type="entry name" value="Pentatricopeptide repeat-containing protein, chloroplastic"/>
    <property type="match status" value="1"/>
</dbReference>
<keyword evidence="1" id="KW-0677">Repeat</keyword>
<dbReference type="GO" id="GO:0009451">
    <property type="term" value="P:RNA modification"/>
    <property type="evidence" value="ECO:0007669"/>
    <property type="project" value="InterPro"/>
</dbReference>
<dbReference type="InterPro" id="IPR046960">
    <property type="entry name" value="PPR_At4g14850-like_plant"/>
</dbReference>
<dbReference type="PROSITE" id="PS51375">
    <property type="entry name" value="PPR"/>
    <property type="match status" value="7"/>
</dbReference>
<feature type="repeat" description="PPR" evidence="2">
    <location>
        <begin position="312"/>
        <end position="342"/>
    </location>
</feature>
<reference evidence="3" key="1">
    <citation type="submission" date="2015-07" db="EMBL/GenBank/DDBJ databases">
        <title>Transcriptome Assembly of Anthurium amnicola.</title>
        <authorList>
            <person name="Suzuki J."/>
        </authorList>
    </citation>
    <scope>NUCLEOTIDE SEQUENCE</scope>
</reference>
<dbReference type="Pfam" id="PF20431">
    <property type="entry name" value="E_motif"/>
    <property type="match status" value="1"/>
</dbReference>
<organism evidence="3">
    <name type="scientific">Anthurium amnicola</name>
    <dbReference type="NCBI Taxonomy" id="1678845"/>
    <lineage>
        <taxon>Eukaryota</taxon>
        <taxon>Viridiplantae</taxon>
        <taxon>Streptophyta</taxon>
        <taxon>Embryophyta</taxon>
        <taxon>Tracheophyta</taxon>
        <taxon>Spermatophyta</taxon>
        <taxon>Magnoliopsida</taxon>
        <taxon>Liliopsida</taxon>
        <taxon>Araceae</taxon>
        <taxon>Pothoideae</taxon>
        <taxon>Potheae</taxon>
        <taxon>Anthurium</taxon>
    </lineage>
</organism>
<dbReference type="GO" id="GO:0003723">
    <property type="term" value="F:RNA binding"/>
    <property type="evidence" value="ECO:0007669"/>
    <property type="project" value="InterPro"/>
</dbReference>
<dbReference type="PANTHER" id="PTHR47926:SF436">
    <property type="entry name" value="PENTATRICOPEPTIDE REPEAT-CONTAINING PROTEIN ELI1, CHLOROPLASTIC-LIKE ISOFORM X2"/>
    <property type="match status" value="1"/>
</dbReference>
<evidence type="ECO:0000313" key="3">
    <source>
        <dbReference type="EMBL" id="JAT62051.1"/>
    </source>
</evidence>
<feature type="repeat" description="PPR" evidence="2">
    <location>
        <begin position="444"/>
        <end position="478"/>
    </location>
</feature>
<proteinExistence type="predicted"/>
<dbReference type="EMBL" id="GDJX01005885">
    <property type="protein sequence ID" value="JAT62051.1"/>
    <property type="molecule type" value="Transcribed_RNA"/>
</dbReference>
<dbReference type="Pfam" id="PF20430">
    <property type="entry name" value="Eplus_motif"/>
    <property type="match status" value="1"/>
</dbReference>
<gene>
    <name evidence="3" type="primary">PCMP-E28_1</name>
    <name evidence="3" type="ORF">g.34892</name>
</gene>
<accession>A0A1D1Z596</accession>
<dbReference type="Pfam" id="PF01535">
    <property type="entry name" value="PPR"/>
    <property type="match status" value="2"/>
</dbReference>
<evidence type="ECO:0000256" key="2">
    <source>
        <dbReference type="PROSITE-ProRule" id="PRU00708"/>
    </source>
</evidence>
<dbReference type="InterPro" id="IPR046848">
    <property type="entry name" value="E_motif"/>
</dbReference>
<dbReference type="Gene3D" id="1.25.40.10">
    <property type="entry name" value="Tetratricopeptide repeat domain"/>
    <property type="match status" value="4"/>
</dbReference>
<dbReference type="FunFam" id="1.25.40.10:FF:000427">
    <property type="entry name" value="Pentatricopeptide repeat-containing protein chloroplastic"/>
    <property type="match status" value="1"/>
</dbReference>
<dbReference type="PANTHER" id="PTHR47926">
    <property type="entry name" value="PENTATRICOPEPTIDE REPEAT-CONTAINING PROTEIN"/>
    <property type="match status" value="1"/>
</dbReference>
<feature type="repeat" description="PPR" evidence="2">
    <location>
        <begin position="110"/>
        <end position="144"/>
    </location>
</feature>
<sequence>MLVGSSTLSGRYAGILRPTLLVSLIHTQLPPPRPAWCATAATAAGNPLISLLDRCVTLVQLKQVQAQMLLTGLMADGFAASRLVAACSASPPAGDLGYCRVVLGSIDGPNVFSWNAAIRGHSDRGHLGESVTLYKQMLRSGARPNHLTHPFLFKVCAKTADLPAGCQLFGHALQLGLGSDVFVSNAAIHMLATCGKLDHARQLFDDMSSRDLVSWNSLINGFVRRSRPDDALELFREMEVEKVVPDEVTMIAVVSCCAMLGDLDLGRKYRRYIEEKGLQLTVPLTNALMDMYVKCGSLEHAQRLFDDREMKTVVTWTTMLAGYLKIGSLDRARKLFDDMPSRDIVSWNVMIGGCVQLERARDALNLFHEMQDSRIEPDEITMVNVLSACAQLGAHDMGLWVDHFMTKCKFHLNVELGTALVDMYAKCGNLDKACSVFRDMRERNELTWTAMISGLAIHGRGQAAIRHFSMMVDSGLVPDGVAFLGVLSACCHSGLVDEGRHYFDQMQSKYSLLPSLKHYSCMVDLLGRSGFLDEAENLVRSMPMNADAIVWSSLFFACRFHGNVTMGEHAALQLLKLDTHDTATYVLLASMYVEASLWSEADKVRAMMRHHGLGKIPGCSSIEVNGFVNEFTVRDKSHPQCNEIYACLMQFSGQLDHRC</sequence>
<dbReference type="InterPro" id="IPR046849">
    <property type="entry name" value="E2_motif"/>
</dbReference>
<dbReference type="Pfam" id="PF13041">
    <property type="entry name" value="PPR_2"/>
    <property type="match status" value="4"/>
</dbReference>
<feature type="repeat" description="PPR" evidence="2">
    <location>
        <begin position="211"/>
        <end position="245"/>
    </location>
</feature>
<feature type="repeat" description="PPR" evidence="2">
    <location>
        <begin position="343"/>
        <end position="377"/>
    </location>
</feature>
<dbReference type="NCBIfam" id="TIGR00756">
    <property type="entry name" value="PPR"/>
    <property type="match status" value="7"/>
</dbReference>
<protein>
    <submittedName>
        <fullName evidence="3">Pentatricopeptide repeat-containing protein At2g22410, mitochondrial</fullName>
    </submittedName>
</protein>
<name>A0A1D1Z596_9ARAE</name>
<dbReference type="AlphaFoldDB" id="A0A1D1Z596"/>
<dbReference type="InterPro" id="IPR002885">
    <property type="entry name" value="PPR_rpt"/>
</dbReference>
<dbReference type="InterPro" id="IPR011990">
    <property type="entry name" value="TPR-like_helical_dom_sf"/>
</dbReference>
<dbReference type="FunFam" id="1.25.40.10:FF:000348">
    <property type="entry name" value="Pentatricopeptide repeat-containing protein chloroplastic"/>
    <property type="match status" value="1"/>
</dbReference>
<feature type="repeat" description="PPR" evidence="2">
    <location>
        <begin position="180"/>
        <end position="210"/>
    </location>
</feature>
<feature type="repeat" description="PPR" evidence="2">
    <location>
        <begin position="413"/>
        <end position="443"/>
    </location>
</feature>
<evidence type="ECO:0000256" key="1">
    <source>
        <dbReference type="ARBA" id="ARBA00022737"/>
    </source>
</evidence>